<dbReference type="RefSeq" id="WP_344298790.1">
    <property type="nucleotide sequence ID" value="NZ_BAAAQW010000003.1"/>
</dbReference>
<comment type="caution">
    <text evidence="1">The sequence shown here is derived from an EMBL/GenBank/DDBJ whole genome shotgun (WGS) entry which is preliminary data.</text>
</comment>
<proteinExistence type="predicted"/>
<name>A0ABN3BQH3_9MICC</name>
<accession>A0ABN3BQH3</accession>
<keyword evidence="2" id="KW-1185">Reference proteome</keyword>
<evidence type="ECO:0000313" key="1">
    <source>
        <dbReference type="EMBL" id="GAA2198692.1"/>
    </source>
</evidence>
<reference evidence="1 2" key="1">
    <citation type="journal article" date="2019" name="Int. J. Syst. Evol. Microbiol.">
        <title>The Global Catalogue of Microorganisms (GCM) 10K type strain sequencing project: providing services to taxonomists for standard genome sequencing and annotation.</title>
        <authorList>
            <consortium name="The Broad Institute Genomics Platform"/>
            <consortium name="The Broad Institute Genome Sequencing Center for Infectious Disease"/>
            <person name="Wu L."/>
            <person name="Ma J."/>
        </authorList>
    </citation>
    <scope>NUCLEOTIDE SEQUENCE [LARGE SCALE GENOMIC DNA]</scope>
    <source>
        <strain evidence="1 2">JCM 16034</strain>
    </source>
</reference>
<gene>
    <name evidence="1" type="ORF">GCM10009849_12350</name>
</gene>
<dbReference type="Proteomes" id="UP001500432">
    <property type="component" value="Unassembled WGS sequence"/>
</dbReference>
<dbReference type="EMBL" id="BAAAQW010000003">
    <property type="protein sequence ID" value="GAA2198692.1"/>
    <property type="molecule type" value="Genomic_DNA"/>
</dbReference>
<protein>
    <submittedName>
        <fullName evidence="1">Uncharacterized protein</fullName>
    </submittedName>
</protein>
<sequence length="156" mass="17120">MDHFPLLAAISRLRPEIWDAIIPHGPVNGRRVESVALNPQPLPPKDPHDIAVGAVSMANRVVHLAIEAQLRGENPAGWVSELVEDWCGSPWPRRWPWPWPGPRPDEGPFPEPWRIQEARIVGAVVFASAASRLGESDLRGAFRDGAERLAEAGLSG</sequence>
<organism evidence="1 2">
    <name type="scientific">Sinomonas flava</name>
    <dbReference type="NCBI Taxonomy" id="496857"/>
    <lineage>
        <taxon>Bacteria</taxon>
        <taxon>Bacillati</taxon>
        <taxon>Actinomycetota</taxon>
        <taxon>Actinomycetes</taxon>
        <taxon>Micrococcales</taxon>
        <taxon>Micrococcaceae</taxon>
        <taxon>Sinomonas</taxon>
    </lineage>
</organism>
<evidence type="ECO:0000313" key="2">
    <source>
        <dbReference type="Proteomes" id="UP001500432"/>
    </source>
</evidence>